<organism evidence="8">
    <name type="scientific">hydrothermal vent metagenome</name>
    <dbReference type="NCBI Taxonomy" id="652676"/>
    <lineage>
        <taxon>unclassified sequences</taxon>
        <taxon>metagenomes</taxon>
        <taxon>ecological metagenomes</taxon>
    </lineage>
</organism>
<dbReference type="GO" id="GO:0051539">
    <property type="term" value="F:4 iron, 4 sulfur cluster binding"/>
    <property type="evidence" value="ECO:0007669"/>
    <property type="project" value="UniProtKB-KW"/>
</dbReference>
<name>A0A3B1CVR5_9ZZZZ</name>
<evidence type="ECO:0000259" key="7">
    <source>
        <dbReference type="PROSITE" id="PS51918"/>
    </source>
</evidence>
<evidence type="ECO:0000256" key="6">
    <source>
        <dbReference type="ARBA" id="ARBA00023014"/>
    </source>
</evidence>
<dbReference type="SMART" id="SM00729">
    <property type="entry name" value="Elp3"/>
    <property type="match status" value="1"/>
</dbReference>
<dbReference type="Pfam" id="PF16199">
    <property type="entry name" value="Radical_SAM_C"/>
    <property type="match status" value="1"/>
</dbReference>
<reference evidence="8" key="1">
    <citation type="submission" date="2018-06" db="EMBL/GenBank/DDBJ databases">
        <authorList>
            <person name="Zhirakovskaya E."/>
        </authorList>
    </citation>
    <scope>NUCLEOTIDE SEQUENCE</scope>
</reference>
<dbReference type="SFLD" id="SFLDG01086">
    <property type="entry name" value="elongater_protein-like"/>
    <property type="match status" value="1"/>
</dbReference>
<evidence type="ECO:0000256" key="4">
    <source>
        <dbReference type="ARBA" id="ARBA00022723"/>
    </source>
</evidence>
<comment type="cofactor">
    <cofactor evidence="1">
        <name>[4Fe-4S] cluster</name>
        <dbReference type="ChEBI" id="CHEBI:49883"/>
    </cofactor>
</comment>
<dbReference type="EMBL" id="UOGI01000375">
    <property type="protein sequence ID" value="VAX34696.1"/>
    <property type="molecule type" value="Genomic_DNA"/>
</dbReference>
<evidence type="ECO:0000313" key="8">
    <source>
        <dbReference type="EMBL" id="VAX34696.1"/>
    </source>
</evidence>
<dbReference type="PANTHER" id="PTHR11135:SF1">
    <property type="entry name" value="PROTEIN YHCC"/>
    <property type="match status" value="1"/>
</dbReference>
<dbReference type="InterPro" id="IPR005911">
    <property type="entry name" value="YhcC-like"/>
</dbReference>
<dbReference type="SFLD" id="SFLDG01091">
    <property type="entry name" value="uncharacterized_CHP01210-like"/>
    <property type="match status" value="1"/>
</dbReference>
<dbReference type="PROSITE" id="PS51918">
    <property type="entry name" value="RADICAL_SAM"/>
    <property type="match status" value="1"/>
</dbReference>
<dbReference type="InterPro" id="IPR058240">
    <property type="entry name" value="rSAM_sf"/>
</dbReference>
<dbReference type="SFLD" id="SFLDS00029">
    <property type="entry name" value="Radical_SAM"/>
    <property type="match status" value="1"/>
</dbReference>
<dbReference type="PANTHER" id="PTHR11135">
    <property type="entry name" value="HISTONE ACETYLTRANSFERASE-RELATED"/>
    <property type="match status" value="1"/>
</dbReference>
<keyword evidence="2" id="KW-0004">4Fe-4S</keyword>
<keyword evidence="6" id="KW-0411">Iron-sulfur</keyword>
<accession>A0A3B1CVR5</accession>
<dbReference type="GO" id="GO:0003824">
    <property type="term" value="F:catalytic activity"/>
    <property type="evidence" value="ECO:0007669"/>
    <property type="project" value="InterPro"/>
</dbReference>
<dbReference type="Gene3D" id="3.80.30.20">
    <property type="entry name" value="tm_1862 like domain"/>
    <property type="match status" value="1"/>
</dbReference>
<evidence type="ECO:0000256" key="1">
    <source>
        <dbReference type="ARBA" id="ARBA00001966"/>
    </source>
</evidence>
<evidence type="ECO:0000256" key="2">
    <source>
        <dbReference type="ARBA" id="ARBA00022485"/>
    </source>
</evidence>
<evidence type="ECO:0000256" key="3">
    <source>
        <dbReference type="ARBA" id="ARBA00022691"/>
    </source>
</evidence>
<dbReference type="AlphaFoldDB" id="A0A3B1CVR5"/>
<evidence type="ECO:0000256" key="5">
    <source>
        <dbReference type="ARBA" id="ARBA00023004"/>
    </source>
</evidence>
<keyword evidence="3" id="KW-0949">S-adenosyl-L-methionine</keyword>
<sequence>MQRYNSFGHYIKSLFGLTVYKVNVDAGFTCPNRDGTAGYGGCIYCNNDSFRPSSCRSVLPLKEQISNGAVFLRRRYKAEKFIVYFQPYTNTHAPVDELERLYREALKSPDVIGLAIGTRPDCVDEAKIRLLEELSRDYFILVEYGLQSIYDRTLDFINRGHDYAAFLRAIELTGGKGIHIGAHLIVGFPTETEEEMLETADAISGLPVEFLKIHQLQVIKDTRLEKLYREDPFHLFDYDEYLDFAVRFIERLSPSIVLQRVFATAPDDMLIAPLWGKGRQEILRDIGERFNELDTYQGRLCKSPAVEVLHVE</sequence>
<dbReference type="InterPro" id="IPR023404">
    <property type="entry name" value="rSAM_horseshoe"/>
</dbReference>
<dbReference type="NCBIfam" id="TIGR01212">
    <property type="entry name" value="TIGR01212 family radical SAM protein"/>
    <property type="match status" value="1"/>
</dbReference>
<dbReference type="InterPro" id="IPR032432">
    <property type="entry name" value="Radical_SAM_C"/>
</dbReference>
<dbReference type="SUPFAM" id="SSF102114">
    <property type="entry name" value="Radical SAM enzymes"/>
    <property type="match status" value="1"/>
</dbReference>
<dbReference type="CDD" id="cd01335">
    <property type="entry name" value="Radical_SAM"/>
    <property type="match status" value="1"/>
</dbReference>
<dbReference type="InterPro" id="IPR039661">
    <property type="entry name" value="ELP3"/>
</dbReference>
<feature type="domain" description="Radical SAM core" evidence="7">
    <location>
        <begin position="14"/>
        <end position="255"/>
    </location>
</feature>
<dbReference type="GO" id="GO:0046872">
    <property type="term" value="F:metal ion binding"/>
    <property type="evidence" value="ECO:0007669"/>
    <property type="project" value="UniProtKB-KW"/>
</dbReference>
<dbReference type="InterPro" id="IPR006638">
    <property type="entry name" value="Elp3/MiaA/NifB-like_rSAM"/>
</dbReference>
<dbReference type="InterPro" id="IPR007197">
    <property type="entry name" value="rSAM"/>
</dbReference>
<keyword evidence="4" id="KW-0479">Metal-binding</keyword>
<gene>
    <name evidence="8" type="ORF">MNBD_NITROSPIRAE03-1384</name>
</gene>
<protein>
    <submittedName>
        <fullName evidence="8">COG1242: Predicted Fe-S oxidoreductase</fullName>
    </submittedName>
</protein>
<keyword evidence="5" id="KW-0408">Iron</keyword>
<proteinExistence type="predicted"/>
<dbReference type="Pfam" id="PF04055">
    <property type="entry name" value="Radical_SAM"/>
    <property type="match status" value="1"/>
</dbReference>